<dbReference type="EMBL" id="JBBPBM010000023">
    <property type="protein sequence ID" value="KAK8546063.1"/>
    <property type="molecule type" value="Genomic_DNA"/>
</dbReference>
<evidence type="ECO:0000256" key="4">
    <source>
        <dbReference type="PROSITE-ProRule" id="PRU01343"/>
    </source>
</evidence>
<evidence type="ECO:0000256" key="1">
    <source>
        <dbReference type="ARBA" id="ARBA00022723"/>
    </source>
</evidence>
<dbReference type="Proteomes" id="UP001472677">
    <property type="component" value="Unassembled WGS sequence"/>
</dbReference>
<evidence type="ECO:0000313" key="6">
    <source>
        <dbReference type="EMBL" id="KAK8546063.1"/>
    </source>
</evidence>
<gene>
    <name evidence="6" type="ORF">V6N12_026867</name>
</gene>
<keyword evidence="2 4" id="KW-0863">Zinc-finger</keyword>
<comment type="caution">
    <text evidence="6">The sequence shown here is derived from an EMBL/GenBank/DDBJ whole genome shotgun (WGS) entry which is preliminary data.</text>
</comment>
<sequence>MEAKWRRATSRISNWHEGMEEPSAFPLCGCGFSAQLRTSWSNDNPGRRFFGCKNHGSLVHHACRYFSWDCCLPVKFGLQCLTGSNVGYRYFPLEKMASILLS</sequence>
<evidence type="ECO:0000259" key="5">
    <source>
        <dbReference type="PROSITE" id="PS51999"/>
    </source>
</evidence>
<keyword evidence="3" id="KW-0862">Zinc</keyword>
<evidence type="ECO:0000256" key="2">
    <source>
        <dbReference type="ARBA" id="ARBA00022771"/>
    </source>
</evidence>
<organism evidence="6 7">
    <name type="scientific">Hibiscus sabdariffa</name>
    <name type="common">roselle</name>
    <dbReference type="NCBI Taxonomy" id="183260"/>
    <lineage>
        <taxon>Eukaryota</taxon>
        <taxon>Viridiplantae</taxon>
        <taxon>Streptophyta</taxon>
        <taxon>Embryophyta</taxon>
        <taxon>Tracheophyta</taxon>
        <taxon>Spermatophyta</taxon>
        <taxon>Magnoliopsida</taxon>
        <taxon>eudicotyledons</taxon>
        <taxon>Gunneridae</taxon>
        <taxon>Pentapetalae</taxon>
        <taxon>rosids</taxon>
        <taxon>malvids</taxon>
        <taxon>Malvales</taxon>
        <taxon>Malvaceae</taxon>
        <taxon>Malvoideae</taxon>
        <taxon>Hibiscus</taxon>
    </lineage>
</organism>
<accession>A0ABR2DUQ8</accession>
<name>A0ABR2DUQ8_9ROSI</name>
<evidence type="ECO:0000256" key="3">
    <source>
        <dbReference type="ARBA" id="ARBA00022833"/>
    </source>
</evidence>
<dbReference type="PANTHER" id="PTHR33248">
    <property type="entry name" value="ZINC ION-BINDING PROTEIN"/>
    <property type="match status" value="1"/>
</dbReference>
<evidence type="ECO:0000313" key="7">
    <source>
        <dbReference type="Proteomes" id="UP001472677"/>
    </source>
</evidence>
<proteinExistence type="predicted"/>
<protein>
    <recommendedName>
        <fullName evidence="5">GRF-type domain-containing protein</fullName>
    </recommendedName>
</protein>
<keyword evidence="7" id="KW-1185">Reference proteome</keyword>
<reference evidence="6 7" key="1">
    <citation type="journal article" date="2024" name="G3 (Bethesda)">
        <title>Genome assembly of Hibiscus sabdariffa L. provides insights into metabolisms of medicinal natural products.</title>
        <authorList>
            <person name="Kim T."/>
        </authorList>
    </citation>
    <scope>NUCLEOTIDE SEQUENCE [LARGE SCALE GENOMIC DNA]</scope>
    <source>
        <strain evidence="6">TK-2024</strain>
        <tissue evidence="6">Old leaves</tissue>
    </source>
</reference>
<feature type="domain" description="GRF-type" evidence="5">
    <location>
        <begin position="28"/>
        <end position="72"/>
    </location>
</feature>
<dbReference type="InterPro" id="IPR010666">
    <property type="entry name" value="Znf_GRF"/>
</dbReference>
<dbReference type="PROSITE" id="PS51999">
    <property type="entry name" value="ZF_GRF"/>
    <property type="match status" value="1"/>
</dbReference>
<keyword evidence="1" id="KW-0479">Metal-binding</keyword>